<keyword evidence="3" id="KW-1185">Reference proteome</keyword>
<feature type="compositionally biased region" description="Pro residues" evidence="1">
    <location>
        <begin position="1"/>
        <end position="11"/>
    </location>
</feature>
<proteinExistence type="predicted"/>
<name>A0A1X6WUC4_9MICO</name>
<evidence type="ECO:0000256" key="1">
    <source>
        <dbReference type="SAM" id="MobiDB-lite"/>
    </source>
</evidence>
<dbReference type="Proteomes" id="UP000195981">
    <property type="component" value="Unassembled WGS sequence"/>
</dbReference>
<gene>
    <name evidence="2" type="ORF">FM110_02565</name>
</gene>
<evidence type="ECO:0000313" key="3">
    <source>
        <dbReference type="Proteomes" id="UP000195981"/>
    </source>
</evidence>
<dbReference type="AlphaFoldDB" id="A0A1X6WUC4"/>
<feature type="region of interest" description="Disordered" evidence="1">
    <location>
        <begin position="1"/>
        <end position="70"/>
    </location>
</feature>
<dbReference type="EMBL" id="FWFG01000024">
    <property type="protein sequence ID" value="SLM88845.1"/>
    <property type="molecule type" value="Genomic_DNA"/>
</dbReference>
<feature type="compositionally biased region" description="Low complexity" evidence="1">
    <location>
        <begin position="136"/>
        <end position="151"/>
    </location>
</feature>
<feature type="region of interest" description="Disordered" evidence="1">
    <location>
        <begin position="127"/>
        <end position="151"/>
    </location>
</feature>
<dbReference type="RefSeq" id="WP_234991853.1">
    <property type="nucleotide sequence ID" value="NZ_FWFG01000024.1"/>
</dbReference>
<evidence type="ECO:0000313" key="2">
    <source>
        <dbReference type="EMBL" id="SLM88845.1"/>
    </source>
</evidence>
<reference evidence="2 3" key="1">
    <citation type="submission" date="2017-02" db="EMBL/GenBank/DDBJ databases">
        <authorList>
            <person name="Peterson S.W."/>
        </authorList>
    </citation>
    <scope>NUCLEOTIDE SEQUENCE [LARGE SCALE GENOMIC DNA]</scope>
    <source>
        <strain evidence="2 3">CIP104813</strain>
    </source>
</reference>
<protein>
    <submittedName>
        <fullName evidence="2">Uncharacterized protein</fullName>
    </submittedName>
</protein>
<sequence length="268" mass="26804">MTVPPPPPPGSDPRDDGSADDIDAEFARMMEGFDAPDLDASAFDEPAPEQPGADGAARGEGGADGAAADGASLADREVTIEDILSAPAFDADAAAASDADAPRPIALIATSVASAKALAGALRLAGDARRADRGTPTDASSTASGADAAGAPGEATLRVHGTDAGAVVIAALDEADAHAAAARVSTALAKLGVVLFWRRGDRMTATRYRAGERGDDVSPALVLGGVDPRVEQIMIGAADADELGEGIDPSSVSRMQALRWLATGRGRG</sequence>
<accession>A0A1X6WUC4</accession>
<organism evidence="2 3">
    <name type="scientific">Brachybacterium nesterenkovii</name>
    <dbReference type="NCBI Taxonomy" id="47847"/>
    <lineage>
        <taxon>Bacteria</taxon>
        <taxon>Bacillati</taxon>
        <taxon>Actinomycetota</taxon>
        <taxon>Actinomycetes</taxon>
        <taxon>Micrococcales</taxon>
        <taxon>Dermabacteraceae</taxon>
        <taxon>Brachybacterium</taxon>
    </lineage>
</organism>